<dbReference type="InterPro" id="IPR022742">
    <property type="entry name" value="Hydrolase_4"/>
</dbReference>
<dbReference type="PRINTS" id="PR00111">
    <property type="entry name" value="ABHYDROLASE"/>
</dbReference>
<dbReference type="SUPFAM" id="SSF53474">
    <property type="entry name" value="alpha/beta-Hydrolases"/>
    <property type="match status" value="1"/>
</dbReference>
<protein>
    <recommendedName>
        <fullName evidence="1">Serine aminopeptidase S33 domain-containing protein</fullName>
    </recommendedName>
</protein>
<gene>
    <name evidence="2" type="ORF">VSDG_05058</name>
</gene>
<feature type="domain" description="Serine aminopeptidase S33" evidence="1">
    <location>
        <begin position="24"/>
        <end position="248"/>
    </location>
</feature>
<dbReference type="GO" id="GO:0046464">
    <property type="term" value="P:acylglycerol catabolic process"/>
    <property type="evidence" value="ECO:0007669"/>
    <property type="project" value="TreeGrafter"/>
</dbReference>
<reference evidence="2 3" key="1">
    <citation type="submission" date="2015-09" db="EMBL/GenBank/DDBJ databases">
        <title>Host preference determinants of Valsa canker pathogens revealed by comparative genomics.</title>
        <authorList>
            <person name="Yin Z."/>
            <person name="Huang L."/>
        </authorList>
    </citation>
    <scope>NUCLEOTIDE SEQUENCE [LARGE SCALE GENOMIC DNA]</scope>
    <source>
        <strain evidence="2 3">YSFL</strain>
    </source>
</reference>
<keyword evidence="3" id="KW-1185">Reference proteome</keyword>
<organism evidence="2 3">
    <name type="scientific">Cytospora chrysosperma</name>
    <name type="common">Cytospora canker fungus</name>
    <name type="synonym">Sphaeria chrysosperma</name>
    <dbReference type="NCBI Taxonomy" id="252740"/>
    <lineage>
        <taxon>Eukaryota</taxon>
        <taxon>Fungi</taxon>
        <taxon>Dikarya</taxon>
        <taxon>Ascomycota</taxon>
        <taxon>Pezizomycotina</taxon>
        <taxon>Sordariomycetes</taxon>
        <taxon>Sordariomycetidae</taxon>
        <taxon>Diaporthales</taxon>
        <taxon>Cytosporaceae</taxon>
        <taxon>Cytospora</taxon>
    </lineage>
</organism>
<dbReference type="GO" id="GO:0016020">
    <property type="term" value="C:membrane"/>
    <property type="evidence" value="ECO:0007669"/>
    <property type="project" value="TreeGrafter"/>
</dbReference>
<sequence>MPFLTVAYKRVHYTDFPAASDAPKPRGTIICHHGLGSSQNFYGPIVPQLTAAGFRVITFDASGAARSPYTQVEQSIASLADTVIGVLDALSVDKAVVVAHSMGGVVASHLASDPATRDRIQAAVLLGPVYPSDGLAQVFGKRVETVEREGMEAMANTVPYAAVGSAAGPLASAFIRELLLGQSVAGYLSNCRVIASAQRPRYEDIRCPVLLLAGEEDKSAPLDGCKKMFGEMSSGKKHLEVLAGIGHWHCIEAPVAVGEHILNFLS</sequence>
<dbReference type="Pfam" id="PF12146">
    <property type="entry name" value="Hydrolase_4"/>
    <property type="match status" value="1"/>
</dbReference>
<dbReference type="InterPro" id="IPR029058">
    <property type="entry name" value="AB_hydrolase_fold"/>
</dbReference>
<evidence type="ECO:0000259" key="1">
    <source>
        <dbReference type="Pfam" id="PF12146"/>
    </source>
</evidence>
<dbReference type="PANTHER" id="PTHR43798">
    <property type="entry name" value="MONOACYLGLYCEROL LIPASE"/>
    <property type="match status" value="1"/>
</dbReference>
<dbReference type="PANTHER" id="PTHR43798:SF5">
    <property type="entry name" value="MONOACYLGLYCEROL LIPASE ABHD6"/>
    <property type="match status" value="1"/>
</dbReference>
<name>A0A423VYB4_CYTCH</name>
<dbReference type="AlphaFoldDB" id="A0A423VYB4"/>
<dbReference type="Gene3D" id="3.40.50.1820">
    <property type="entry name" value="alpha/beta hydrolase"/>
    <property type="match status" value="1"/>
</dbReference>
<dbReference type="InterPro" id="IPR050266">
    <property type="entry name" value="AB_hydrolase_sf"/>
</dbReference>
<dbReference type="OrthoDB" id="2498029at2759"/>
<dbReference type="EMBL" id="LJZO01000021">
    <property type="protein sequence ID" value="ROV96089.1"/>
    <property type="molecule type" value="Genomic_DNA"/>
</dbReference>
<proteinExistence type="predicted"/>
<accession>A0A423VYB4</accession>
<evidence type="ECO:0000313" key="3">
    <source>
        <dbReference type="Proteomes" id="UP000284375"/>
    </source>
</evidence>
<dbReference type="GO" id="GO:0047372">
    <property type="term" value="F:monoacylglycerol lipase activity"/>
    <property type="evidence" value="ECO:0007669"/>
    <property type="project" value="TreeGrafter"/>
</dbReference>
<evidence type="ECO:0000313" key="2">
    <source>
        <dbReference type="EMBL" id="ROV96089.1"/>
    </source>
</evidence>
<dbReference type="InterPro" id="IPR000073">
    <property type="entry name" value="AB_hydrolase_1"/>
</dbReference>
<comment type="caution">
    <text evidence="2">The sequence shown here is derived from an EMBL/GenBank/DDBJ whole genome shotgun (WGS) entry which is preliminary data.</text>
</comment>
<dbReference type="Proteomes" id="UP000284375">
    <property type="component" value="Unassembled WGS sequence"/>
</dbReference>
<dbReference type="STRING" id="252740.A0A423VYB4"/>